<dbReference type="PANTHER" id="PTHR11926">
    <property type="entry name" value="GLUCOSYL/GLUCURONOSYL TRANSFERASES"/>
    <property type="match status" value="1"/>
</dbReference>
<dbReference type="Pfam" id="PF00201">
    <property type="entry name" value="UDPGT"/>
    <property type="match status" value="1"/>
</dbReference>
<dbReference type="PANTHER" id="PTHR11926:SF1560">
    <property type="entry name" value="UDP-GLYCOSYLTRANSFERASE 74E1-RELATED"/>
    <property type="match status" value="1"/>
</dbReference>
<evidence type="ECO:0000313" key="7">
    <source>
        <dbReference type="EMBL" id="KAF7844565.1"/>
    </source>
</evidence>
<dbReference type="EMBL" id="JAAIUW010000001">
    <property type="protein sequence ID" value="KAF7844565.1"/>
    <property type="molecule type" value="Genomic_DNA"/>
</dbReference>
<name>A0A834XHM1_9FABA</name>
<protein>
    <recommendedName>
        <fullName evidence="5">Glycosyltransferase</fullName>
        <ecNumber evidence="5">2.4.1.-</ecNumber>
    </recommendedName>
</protein>
<dbReference type="Proteomes" id="UP000634136">
    <property type="component" value="Unassembled WGS sequence"/>
</dbReference>
<evidence type="ECO:0000256" key="1">
    <source>
        <dbReference type="ARBA" id="ARBA00009995"/>
    </source>
</evidence>
<dbReference type="Gene3D" id="3.40.50.2000">
    <property type="entry name" value="Glycogen Phosphorylase B"/>
    <property type="match status" value="2"/>
</dbReference>
<dbReference type="OrthoDB" id="5835829at2759"/>
<dbReference type="AlphaFoldDB" id="A0A834XHM1"/>
<keyword evidence="3 4" id="KW-0808">Transferase</keyword>
<feature type="region of interest" description="Disordered" evidence="6">
    <location>
        <begin position="1"/>
        <end position="20"/>
    </location>
</feature>
<evidence type="ECO:0000256" key="4">
    <source>
        <dbReference type="RuleBase" id="RU003718"/>
    </source>
</evidence>
<organism evidence="7 8">
    <name type="scientific">Senna tora</name>
    <dbReference type="NCBI Taxonomy" id="362788"/>
    <lineage>
        <taxon>Eukaryota</taxon>
        <taxon>Viridiplantae</taxon>
        <taxon>Streptophyta</taxon>
        <taxon>Embryophyta</taxon>
        <taxon>Tracheophyta</taxon>
        <taxon>Spermatophyta</taxon>
        <taxon>Magnoliopsida</taxon>
        <taxon>eudicotyledons</taxon>
        <taxon>Gunneridae</taxon>
        <taxon>Pentapetalae</taxon>
        <taxon>rosids</taxon>
        <taxon>fabids</taxon>
        <taxon>Fabales</taxon>
        <taxon>Fabaceae</taxon>
        <taxon>Caesalpinioideae</taxon>
        <taxon>Cassia clade</taxon>
        <taxon>Senna</taxon>
    </lineage>
</organism>
<keyword evidence="8" id="KW-1185">Reference proteome</keyword>
<proteinExistence type="inferred from homology"/>
<comment type="caution">
    <text evidence="7">The sequence shown here is derived from an EMBL/GenBank/DDBJ whole genome shotgun (WGS) entry which is preliminary data.</text>
</comment>
<dbReference type="CDD" id="cd03784">
    <property type="entry name" value="GT1_Gtf-like"/>
    <property type="match status" value="1"/>
</dbReference>
<evidence type="ECO:0000256" key="2">
    <source>
        <dbReference type="ARBA" id="ARBA00022676"/>
    </source>
</evidence>
<evidence type="ECO:0000256" key="3">
    <source>
        <dbReference type="ARBA" id="ARBA00022679"/>
    </source>
</evidence>
<sequence>MGGFEDSNNDDNSNNNASSSSSSSLHVAVLAFPFGTHAGPLLSLVEKIADSAPNVTFSFFSTARSIDKVFSNKRIPNVRPRIVHDGLPKGFRPSSPMEPINLFLKETPENYRRAMEEAVEEENGKKITCLVSDAFYWFCADMAEEMQAKWIPVWTSGPHSLLAHLSTDILRWRLSWNGGKKDRTLNFIPGLSDANFSDLPREIASEEEMEAPFAAMMHKMSQMLPRATALAINSFDAVFPTIVKELESKFKLLLLVGPFPITTKPKPPLRVRVKITAENPDSDPISPDSTGCLKWLDQQEDASVAYISFGSFMTPPPHELAALADAIEESGFPFIWSFRGDPETELPFAFLKRTKNKGKVVPWAPQSHILKHRAVGVFVTHCGWNSIMESVVGGVPMICRPFFGDQMLNTRMLEKAWGIGVGVESGEFTRKGTLKVLEMVLASEKGNVMRQKVVELQYSAMEADKPYGNSTQNFKTLIDLVTK</sequence>
<dbReference type="FunFam" id="3.40.50.2000:FF:000091">
    <property type="entry name" value="Glycosyltransferase"/>
    <property type="match status" value="1"/>
</dbReference>
<keyword evidence="2 4" id="KW-0328">Glycosyltransferase</keyword>
<dbReference type="GO" id="GO:0080043">
    <property type="term" value="F:quercetin 3-O-glucosyltransferase activity"/>
    <property type="evidence" value="ECO:0007669"/>
    <property type="project" value="TreeGrafter"/>
</dbReference>
<evidence type="ECO:0000256" key="6">
    <source>
        <dbReference type="SAM" id="MobiDB-lite"/>
    </source>
</evidence>
<feature type="compositionally biased region" description="Low complexity" evidence="6">
    <location>
        <begin position="10"/>
        <end position="20"/>
    </location>
</feature>
<gene>
    <name evidence="7" type="ORF">G2W53_001470</name>
</gene>
<dbReference type="GO" id="GO:0080044">
    <property type="term" value="F:quercetin 7-O-glucosyltransferase activity"/>
    <property type="evidence" value="ECO:0007669"/>
    <property type="project" value="TreeGrafter"/>
</dbReference>
<dbReference type="SUPFAM" id="SSF53756">
    <property type="entry name" value="UDP-Glycosyltransferase/glycogen phosphorylase"/>
    <property type="match status" value="1"/>
</dbReference>
<dbReference type="PROSITE" id="PS00375">
    <property type="entry name" value="UDPGT"/>
    <property type="match status" value="1"/>
</dbReference>
<dbReference type="EC" id="2.4.1.-" evidence="5"/>
<evidence type="ECO:0000256" key="5">
    <source>
        <dbReference type="RuleBase" id="RU362057"/>
    </source>
</evidence>
<dbReference type="InterPro" id="IPR002213">
    <property type="entry name" value="UDP_glucos_trans"/>
</dbReference>
<comment type="similarity">
    <text evidence="1 4">Belongs to the UDP-glycosyltransferase family.</text>
</comment>
<dbReference type="InterPro" id="IPR035595">
    <property type="entry name" value="UDP_glycos_trans_CS"/>
</dbReference>
<accession>A0A834XHM1</accession>
<evidence type="ECO:0000313" key="8">
    <source>
        <dbReference type="Proteomes" id="UP000634136"/>
    </source>
</evidence>
<reference evidence="7" key="1">
    <citation type="submission" date="2020-09" db="EMBL/GenBank/DDBJ databases">
        <title>Genome-Enabled Discovery of Anthraquinone Biosynthesis in Senna tora.</title>
        <authorList>
            <person name="Kang S.-H."/>
            <person name="Pandey R.P."/>
            <person name="Lee C.-M."/>
            <person name="Sim J.-S."/>
            <person name="Jeong J.-T."/>
            <person name="Choi B.-S."/>
            <person name="Jung M."/>
            <person name="Ginzburg D."/>
            <person name="Zhao K."/>
            <person name="Won S.Y."/>
            <person name="Oh T.-J."/>
            <person name="Yu Y."/>
            <person name="Kim N.-H."/>
            <person name="Lee O.R."/>
            <person name="Lee T.-H."/>
            <person name="Bashyal P."/>
            <person name="Kim T.-S."/>
            <person name="Lee W.-H."/>
            <person name="Kawkins C."/>
            <person name="Kim C.-K."/>
            <person name="Kim J.S."/>
            <person name="Ahn B.O."/>
            <person name="Rhee S.Y."/>
            <person name="Sohng J.K."/>
        </authorList>
    </citation>
    <scope>NUCLEOTIDE SEQUENCE</scope>
    <source>
        <tissue evidence="7">Leaf</tissue>
    </source>
</reference>